<evidence type="ECO:0000313" key="3">
    <source>
        <dbReference type="Proteomes" id="UP000324222"/>
    </source>
</evidence>
<proteinExistence type="predicted"/>
<gene>
    <name evidence="2" type="ORF">E2C01_069108</name>
</gene>
<sequence length="66" mass="7204">MPELQNADERVPAADTEQDLHSRPDRLSRPPLHSASPSVTIKPELCCSRRHANPAPHQTSPSVAAE</sequence>
<keyword evidence="3" id="KW-1185">Reference proteome</keyword>
<protein>
    <submittedName>
        <fullName evidence="2">Uncharacterized protein</fullName>
    </submittedName>
</protein>
<name>A0A5B7I1X7_PORTR</name>
<dbReference type="AlphaFoldDB" id="A0A5B7I1X7"/>
<feature type="compositionally biased region" description="Polar residues" evidence="1">
    <location>
        <begin position="56"/>
        <end position="66"/>
    </location>
</feature>
<evidence type="ECO:0000313" key="2">
    <source>
        <dbReference type="EMBL" id="MPC74734.1"/>
    </source>
</evidence>
<feature type="compositionally biased region" description="Basic and acidic residues" evidence="1">
    <location>
        <begin position="7"/>
        <end position="28"/>
    </location>
</feature>
<feature type="region of interest" description="Disordered" evidence="1">
    <location>
        <begin position="1"/>
        <end position="66"/>
    </location>
</feature>
<accession>A0A5B7I1X7</accession>
<dbReference type="EMBL" id="VSRR010039608">
    <property type="protein sequence ID" value="MPC74734.1"/>
    <property type="molecule type" value="Genomic_DNA"/>
</dbReference>
<evidence type="ECO:0000256" key="1">
    <source>
        <dbReference type="SAM" id="MobiDB-lite"/>
    </source>
</evidence>
<reference evidence="2 3" key="1">
    <citation type="submission" date="2019-05" db="EMBL/GenBank/DDBJ databases">
        <title>Another draft genome of Portunus trituberculatus and its Hox gene families provides insights of decapod evolution.</title>
        <authorList>
            <person name="Jeong J.-H."/>
            <person name="Song I."/>
            <person name="Kim S."/>
            <person name="Choi T."/>
            <person name="Kim D."/>
            <person name="Ryu S."/>
            <person name="Kim W."/>
        </authorList>
    </citation>
    <scope>NUCLEOTIDE SEQUENCE [LARGE SCALE GENOMIC DNA]</scope>
    <source>
        <tissue evidence="2">Muscle</tissue>
    </source>
</reference>
<dbReference type="Proteomes" id="UP000324222">
    <property type="component" value="Unassembled WGS sequence"/>
</dbReference>
<comment type="caution">
    <text evidence="2">The sequence shown here is derived from an EMBL/GenBank/DDBJ whole genome shotgun (WGS) entry which is preliminary data.</text>
</comment>
<organism evidence="2 3">
    <name type="scientific">Portunus trituberculatus</name>
    <name type="common">Swimming crab</name>
    <name type="synonym">Neptunus trituberculatus</name>
    <dbReference type="NCBI Taxonomy" id="210409"/>
    <lineage>
        <taxon>Eukaryota</taxon>
        <taxon>Metazoa</taxon>
        <taxon>Ecdysozoa</taxon>
        <taxon>Arthropoda</taxon>
        <taxon>Crustacea</taxon>
        <taxon>Multicrustacea</taxon>
        <taxon>Malacostraca</taxon>
        <taxon>Eumalacostraca</taxon>
        <taxon>Eucarida</taxon>
        <taxon>Decapoda</taxon>
        <taxon>Pleocyemata</taxon>
        <taxon>Brachyura</taxon>
        <taxon>Eubrachyura</taxon>
        <taxon>Portunoidea</taxon>
        <taxon>Portunidae</taxon>
        <taxon>Portuninae</taxon>
        <taxon>Portunus</taxon>
    </lineage>
</organism>